<feature type="transmembrane region" description="Helical" evidence="6">
    <location>
        <begin position="277"/>
        <end position="294"/>
    </location>
</feature>
<keyword evidence="5 6" id="KW-0472">Membrane</keyword>
<evidence type="ECO:0000259" key="7">
    <source>
        <dbReference type="Pfam" id="PF00892"/>
    </source>
</evidence>
<keyword evidence="9" id="KW-1185">Reference proteome</keyword>
<feature type="transmembrane region" description="Helical" evidence="6">
    <location>
        <begin position="75"/>
        <end position="93"/>
    </location>
</feature>
<accession>A0ABM6I0C8</accession>
<feature type="transmembrane region" description="Helical" evidence="6">
    <location>
        <begin position="45"/>
        <end position="63"/>
    </location>
</feature>
<comment type="similarity">
    <text evidence="2">Belongs to the EamA transporter family.</text>
</comment>
<organism evidence="8 9">
    <name type="scientific">Roseibium algicola</name>
    <dbReference type="NCBI Taxonomy" id="2857014"/>
    <lineage>
        <taxon>Bacteria</taxon>
        <taxon>Pseudomonadati</taxon>
        <taxon>Pseudomonadota</taxon>
        <taxon>Alphaproteobacteria</taxon>
        <taxon>Hyphomicrobiales</taxon>
        <taxon>Stappiaceae</taxon>
        <taxon>Roseibium</taxon>
    </lineage>
</organism>
<dbReference type="RefSeq" id="WP_075281710.1">
    <property type="nucleotide sequence ID" value="NZ_CP019630.1"/>
</dbReference>
<feature type="domain" description="EamA" evidence="7">
    <location>
        <begin position="12"/>
        <end position="145"/>
    </location>
</feature>
<evidence type="ECO:0000256" key="6">
    <source>
        <dbReference type="SAM" id="Phobius"/>
    </source>
</evidence>
<feature type="transmembrane region" description="Helical" evidence="6">
    <location>
        <begin position="255"/>
        <end position="271"/>
    </location>
</feature>
<comment type="subcellular location">
    <subcellularLocation>
        <location evidence="1">Membrane</location>
        <topology evidence="1">Multi-pass membrane protein</topology>
    </subcellularLocation>
</comment>
<reference evidence="8 9" key="1">
    <citation type="submission" date="2017-02" db="EMBL/GenBank/DDBJ databases">
        <authorList>
            <person name="Jeong S."/>
        </authorList>
    </citation>
    <scope>NUCLEOTIDE SEQUENCE [LARGE SCALE GENOMIC DNA]</scope>
    <source>
        <strain evidence="8 9">RMAR6-6</strain>
    </source>
</reference>
<evidence type="ECO:0000313" key="8">
    <source>
        <dbReference type="EMBL" id="AQQ03776.1"/>
    </source>
</evidence>
<feature type="domain" description="EamA" evidence="7">
    <location>
        <begin position="161"/>
        <end position="294"/>
    </location>
</feature>
<feature type="transmembrane region" description="Helical" evidence="6">
    <location>
        <begin position="99"/>
        <end position="121"/>
    </location>
</feature>
<dbReference type="Proteomes" id="UP000188174">
    <property type="component" value="Chromosome"/>
</dbReference>
<evidence type="ECO:0000256" key="1">
    <source>
        <dbReference type="ARBA" id="ARBA00004141"/>
    </source>
</evidence>
<proteinExistence type="inferred from homology"/>
<evidence type="ECO:0000256" key="3">
    <source>
        <dbReference type="ARBA" id="ARBA00022692"/>
    </source>
</evidence>
<dbReference type="InterPro" id="IPR050638">
    <property type="entry name" value="AA-Vitamin_Transporters"/>
</dbReference>
<dbReference type="PANTHER" id="PTHR32322:SF2">
    <property type="entry name" value="EAMA DOMAIN-CONTAINING PROTEIN"/>
    <property type="match status" value="1"/>
</dbReference>
<feature type="transmembrane region" description="Helical" evidence="6">
    <location>
        <begin position="12"/>
        <end position="33"/>
    </location>
</feature>
<evidence type="ECO:0000256" key="2">
    <source>
        <dbReference type="ARBA" id="ARBA00007362"/>
    </source>
</evidence>
<keyword evidence="3 6" id="KW-0812">Transmembrane</keyword>
<feature type="transmembrane region" description="Helical" evidence="6">
    <location>
        <begin position="221"/>
        <end position="243"/>
    </location>
</feature>
<gene>
    <name evidence="8" type="ORF">B0E33_09375</name>
</gene>
<protein>
    <recommendedName>
        <fullName evidence="7">EamA domain-containing protein</fullName>
    </recommendedName>
</protein>
<name>A0ABM6I0C8_9HYPH</name>
<feature type="transmembrane region" description="Helical" evidence="6">
    <location>
        <begin position="190"/>
        <end position="209"/>
    </location>
</feature>
<dbReference type="InterPro" id="IPR037185">
    <property type="entry name" value="EmrE-like"/>
</dbReference>
<dbReference type="Pfam" id="PF00892">
    <property type="entry name" value="EamA"/>
    <property type="match status" value="2"/>
</dbReference>
<dbReference type="PANTHER" id="PTHR32322">
    <property type="entry name" value="INNER MEMBRANE TRANSPORTER"/>
    <property type="match status" value="1"/>
</dbReference>
<keyword evidence="4 6" id="KW-1133">Transmembrane helix</keyword>
<dbReference type="EMBL" id="CP019630">
    <property type="protein sequence ID" value="AQQ03776.1"/>
    <property type="molecule type" value="Genomic_DNA"/>
</dbReference>
<sequence>MRQAIQKDTTAAIAALVFATLFWSGNFIAGRAIRGEITPLELNTIRWGLCLAMMLPFTLRGLVSYRRELVASWRVVALLGITGIAAFHTMVYQALSQTAAVNCLLILALAPVATVAGGMIWSGFRPTLFQIAGLLVSLLGASVLVLAGGTVGVSLLQVDTGKVWMLGAILIWAWYTLLLRHKPSAVPQSVTLVASILVALCVMAAFLLVRGVERPEFTEESLLAVAYIAVFASAIGFLLWSYGIGIIGPERGGQFVHLMPIFGSILAVLLLGEQLTFSLLAGAAFVVAGIVLVNR</sequence>
<dbReference type="SUPFAM" id="SSF103481">
    <property type="entry name" value="Multidrug resistance efflux transporter EmrE"/>
    <property type="match status" value="2"/>
</dbReference>
<evidence type="ECO:0000313" key="9">
    <source>
        <dbReference type="Proteomes" id="UP000188174"/>
    </source>
</evidence>
<dbReference type="InterPro" id="IPR000620">
    <property type="entry name" value="EamA_dom"/>
</dbReference>
<evidence type="ECO:0000256" key="4">
    <source>
        <dbReference type="ARBA" id="ARBA00022989"/>
    </source>
</evidence>
<feature type="transmembrane region" description="Helical" evidence="6">
    <location>
        <begin position="133"/>
        <end position="155"/>
    </location>
</feature>
<evidence type="ECO:0000256" key="5">
    <source>
        <dbReference type="ARBA" id="ARBA00023136"/>
    </source>
</evidence>
<feature type="transmembrane region" description="Helical" evidence="6">
    <location>
        <begin position="161"/>
        <end position="178"/>
    </location>
</feature>